<keyword evidence="3" id="KW-1185">Reference proteome</keyword>
<protein>
    <recommendedName>
        <fullName evidence="4">TM2 domain-containing membrane protein YozV</fullName>
    </recommendedName>
</protein>
<feature type="transmembrane region" description="Helical" evidence="1">
    <location>
        <begin position="43"/>
        <end position="74"/>
    </location>
</feature>
<keyword evidence="1" id="KW-1133">Transmembrane helix</keyword>
<organism evidence="2 3">
    <name type="scientific">Methanooceanicella nereidis</name>
    <dbReference type="NCBI Taxonomy" id="2052831"/>
    <lineage>
        <taxon>Archaea</taxon>
        <taxon>Methanobacteriati</taxon>
        <taxon>Methanobacteriota</taxon>
        <taxon>Stenosarchaea group</taxon>
        <taxon>Methanomicrobia</taxon>
        <taxon>Methanocellales</taxon>
        <taxon>Methanocellaceae</taxon>
        <taxon>Methanooceanicella</taxon>
    </lineage>
</organism>
<keyword evidence="1" id="KW-0812">Transmembrane</keyword>
<evidence type="ECO:0008006" key="4">
    <source>
        <dbReference type="Google" id="ProtNLM"/>
    </source>
</evidence>
<dbReference type="EMBL" id="PGCK01000007">
    <property type="protein sequence ID" value="MCD1295232.1"/>
    <property type="molecule type" value="Genomic_DNA"/>
</dbReference>
<evidence type="ECO:0000313" key="2">
    <source>
        <dbReference type="EMBL" id="MCD1295232.1"/>
    </source>
</evidence>
<evidence type="ECO:0000313" key="3">
    <source>
        <dbReference type="Proteomes" id="UP001320159"/>
    </source>
</evidence>
<gene>
    <name evidence="2" type="ORF">CUJ83_09500</name>
</gene>
<proteinExistence type="predicted"/>
<feature type="transmembrane region" description="Helical" evidence="1">
    <location>
        <begin position="14"/>
        <end position="31"/>
    </location>
</feature>
<reference evidence="2 3" key="1">
    <citation type="submission" date="2017-11" db="EMBL/GenBank/DDBJ databases">
        <title>Isolation and Characterization of Family Methanocellaceae Species from Potential Methane Hydrate Area Offshore Southwestern Taiwan.</title>
        <authorList>
            <person name="Zhang W.-L."/>
            <person name="Chen W.-C."/>
            <person name="Lai M.-C."/>
            <person name="Chen S.-C."/>
        </authorList>
    </citation>
    <scope>NUCLEOTIDE SEQUENCE [LARGE SCALE GENOMIC DNA]</scope>
    <source>
        <strain evidence="2 3">CWC-04</strain>
    </source>
</reference>
<comment type="caution">
    <text evidence="2">The sequence shown here is derived from an EMBL/GenBank/DDBJ whole genome shotgun (WGS) entry which is preliminary data.</text>
</comment>
<dbReference type="AlphaFoldDB" id="A0AAP2RFF2"/>
<evidence type="ECO:0000256" key="1">
    <source>
        <dbReference type="SAM" id="Phobius"/>
    </source>
</evidence>
<keyword evidence="1" id="KW-0472">Membrane</keyword>
<accession>A0AAP2RFF2</accession>
<sequence length="97" mass="10644">MAAPSPAGIKIKEPLLALILSFFLPGLGQIYNGQIKKGIIAIIGYAVVIFAMIVLSFFIIGICLIPVIFIVWLWGMYDAYTTANKINRGEPVTDWLS</sequence>
<name>A0AAP2RFF2_9EURY</name>
<dbReference type="Proteomes" id="UP001320159">
    <property type="component" value="Unassembled WGS sequence"/>
</dbReference>